<dbReference type="Pfam" id="PF10881">
    <property type="entry name" value="DUF2726"/>
    <property type="match status" value="1"/>
</dbReference>
<keyword evidence="2" id="KW-0472">Membrane</keyword>
<keyword evidence="5" id="KW-1185">Reference proteome</keyword>
<protein>
    <submittedName>
        <fullName evidence="4">DUF2726 domain-containing protein</fullName>
    </submittedName>
</protein>
<proteinExistence type="predicted"/>
<evidence type="ECO:0000313" key="5">
    <source>
        <dbReference type="Proteomes" id="UP001223802"/>
    </source>
</evidence>
<evidence type="ECO:0000259" key="3">
    <source>
        <dbReference type="Pfam" id="PF10881"/>
    </source>
</evidence>
<evidence type="ECO:0000313" key="4">
    <source>
        <dbReference type="EMBL" id="WMC11422.1"/>
    </source>
</evidence>
<evidence type="ECO:0000256" key="2">
    <source>
        <dbReference type="SAM" id="Phobius"/>
    </source>
</evidence>
<name>A0AA50QCN5_9GAMM</name>
<sequence length="204" mass="22895">MTDWLPVSLLDWLMFALVSLLVLLTLMSLLRRIWRGRPGQAYVQKVMFSPEAARALALLEQAAGDKLRVFPAVQMSEVLELAPTLKKTHRDAAWHALFGEKLDFVLCSPGDLRVRLVVALVDDSLSQADGRHRHHLLEQIELAGLPVMHLSPKDWPTPSALRDELKSLLRPVETTPPLAGGRHEPVLSLPDDEPDDADEPRFRL</sequence>
<dbReference type="Proteomes" id="UP001223802">
    <property type="component" value="Chromosome"/>
</dbReference>
<feature type="transmembrane region" description="Helical" evidence="2">
    <location>
        <begin position="12"/>
        <end position="30"/>
    </location>
</feature>
<dbReference type="EMBL" id="CP118224">
    <property type="protein sequence ID" value="WMC11422.1"/>
    <property type="molecule type" value="Genomic_DNA"/>
</dbReference>
<keyword evidence="2" id="KW-1133">Transmembrane helix</keyword>
<evidence type="ECO:0000256" key="1">
    <source>
        <dbReference type="SAM" id="MobiDB-lite"/>
    </source>
</evidence>
<feature type="region of interest" description="Disordered" evidence="1">
    <location>
        <begin position="168"/>
        <end position="204"/>
    </location>
</feature>
<dbReference type="InterPro" id="IPR024402">
    <property type="entry name" value="DUF2726"/>
</dbReference>
<dbReference type="AlphaFoldDB" id="A0AA50QCN5"/>
<feature type="domain" description="DUF2726" evidence="3">
    <location>
        <begin position="46"/>
        <end position="166"/>
    </location>
</feature>
<dbReference type="KEGG" id="ope:PU634_03410"/>
<accession>A0AA50QCN5</accession>
<gene>
    <name evidence="4" type="ORF">PU634_03410</name>
</gene>
<dbReference type="RefSeq" id="WP_306762664.1">
    <property type="nucleotide sequence ID" value="NZ_CP118224.1"/>
</dbReference>
<reference evidence="4 5" key="1">
    <citation type="submission" date="2023-02" db="EMBL/GenBank/DDBJ databases">
        <title>Complete genome sequence of a novel bacterium Oceanimonas sp. NTOU-MSR1 isolated from marine coast sediment.</title>
        <authorList>
            <person name="Yang H.-T."/>
            <person name="Chen Y.-L."/>
            <person name="Ho Y.-N."/>
        </authorList>
    </citation>
    <scope>NUCLEOTIDE SEQUENCE [LARGE SCALE GENOMIC DNA]</scope>
    <source>
        <strain evidence="4 5">NTOU-MSR1</strain>
    </source>
</reference>
<keyword evidence="2" id="KW-0812">Transmembrane</keyword>
<organism evidence="4 5">
    <name type="scientific">Oceanimonas pelagia</name>
    <dbReference type="NCBI Taxonomy" id="3028314"/>
    <lineage>
        <taxon>Bacteria</taxon>
        <taxon>Pseudomonadati</taxon>
        <taxon>Pseudomonadota</taxon>
        <taxon>Gammaproteobacteria</taxon>
        <taxon>Aeromonadales</taxon>
        <taxon>Aeromonadaceae</taxon>
        <taxon>Oceanimonas</taxon>
    </lineage>
</organism>